<evidence type="ECO:0000313" key="3">
    <source>
        <dbReference type="Proteomes" id="UP000023795"/>
    </source>
</evidence>
<dbReference type="Proteomes" id="UP000023795">
    <property type="component" value="Unassembled WGS sequence"/>
</dbReference>
<dbReference type="AlphaFoldDB" id="L2F8G6"/>
<dbReference type="STRING" id="1230338.MOMA_03000"/>
<dbReference type="Gene3D" id="2.30.30.320">
    <property type="entry name" value="DUF1653-like domain"/>
    <property type="match status" value="1"/>
</dbReference>
<evidence type="ECO:0000313" key="2">
    <source>
        <dbReference type="EMBL" id="ELA09337.1"/>
    </source>
</evidence>
<protein>
    <recommendedName>
        <fullName evidence="1">DUF1653 domain-containing protein</fullName>
    </recommendedName>
</protein>
<dbReference type="PATRIC" id="fig|1230338.3.peg.654"/>
<dbReference type="InterPro" id="IPR023387">
    <property type="entry name" value="DUF1653-like_dom"/>
</dbReference>
<dbReference type="eggNOG" id="COG4728">
    <property type="taxonomic scope" value="Bacteria"/>
</dbReference>
<sequence length="77" mass="9114">MNDLIKTGVYRHYKGNLYQVLHIACHSETEEWFVVYRPLYGDDTMQQSVWVRPLAMFCESVILENQIIPRFAFVSDT</sequence>
<dbReference type="RefSeq" id="WP_009767157.1">
    <property type="nucleotide sequence ID" value="NZ_ANIN01000001.1"/>
</dbReference>
<dbReference type="OrthoDB" id="371169at2"/>
<comment type="caution">
    <text evidence="2">The sequence shown here is derived from an EMBL/GenBank/DDBJ whole genome shotgun (WGS) entry which is preliminary data.</text>
</comment>
<gene>
    <name evidence="2" type="ORF">MOMA_03000</name>
</gene>
<organism evidence="2 3">
    <name type="scientific">Moraxella macacae 0408225</name>
    <dbReference type="NCBI Taxonomy" id="1230338"/>
    <lineage>
        <taxon>Bacteria</taxon>
        <taxon>Pseudomonadati</taxon>
        <taxon>Pseudomonadota</taxon>
        <taxon>Gammaproteobacteria</taxon>
        <taxon>Moraxellales</taxon>
        <taxon>Moraxellaceae</taxon>
        <taxon>Moraxella</taxon>
    </lineage>
</organism>
<dbReference type="EMBL" id="ANIN01000001">
    <property type="protein sequence ID" value="ELA09337.1"/>
    <property type="molecule type" value="Genomic_DNA"/>
</dbReference>
<evidence type="ECO:0000259" key="1">
    <source>
        <dbReference type="Pfam" id="PF07866"/>
    </source>
</evidence>
<proteinExistence type="predicted"/>
<accession>L2F8G6</accession>
<keyword evidence="3" id="KW-1185">Reference proteome</keyword>
<feature type="domain" description="DUF1653" evidence="1">
    <location>
        <begin position="8"/>
        <end position="72"/>
    </location>
</feature>
<name>L2F8G6_9GAMM</name>
<reference evidence="2 3" key="1">
    <citation type="journal article" date="2013" name="Genome Announc.">
        <title>Genome Sequence of Moraxella macacae 0408225, a Novel Bacterial Species Isolated from a Cynomolgus Macaque with Epistaxis.</title>
        <authorList>
            <person name="Ladner J.T."/>
            <person name="Whitehouse C.A."/>
            <person name="Koroleva G.I."/>
            <person name="Palacios G.F."/>
        </authorList>
    </citation>
    <scope>NUCLEOTIDE SEQUENCE [LARGE SCALE GENOMIC DNA]</scope>
    <source>
        <strain evidence="2 3">0408225</strain>
    </source>
</reference>
<dbReference type="InterPro" id="IPR037135">
    <property type="entry name" value="DUF1653-like_dom_sf"/>
</dbReference>
<dbReference type="Pfam" id="PF07866">
    <property type="entry name" value="DUF1653"/>
    <property type="match status" value="1"/>
</dbReference>